<dbReference type="GO" id="GO:0003677">
    <property type="term" value="F:DNA binding"/>
    <property type="evidence" value="ECO:0007669"/>
    <property type="project" value="InterPro"/>
</dbReference>
<proteinExistence type="predicted"/>
<name>A0A147I708_9SPHN</name>
<organism evidence="3 4">
    <name type="scientific">Sphingomonas endophytica</name>
    <dbReference type="NCBI Taxonomy" id="869719"/>
    <lineage>
        <taxon>Bacteria</taxon>
        <taxon>Pseudomonadati</taxon>
        <taxon>Pseudomonadota</taxon>
        <taxon>Alphaproteobacteria</taxon>
        <taxon>Sphingomonadales</taxon>
        <taxon>Sphingomonadaceae</taxon>
        <taxon>Sphingomonas</taxon>
    </lineage>
</organism>
<feature type="region of interest" description="Disordered" evidence="1">
    <location>
        <begin position="30"/>
        <end position="51"/>
    </location>
</feature>
<dbReference type="SMART" id="SM00421">
    <property type="entry name" value="HTH_LUXR"/>
    <property type="match status" value="1"/>
</dbReference>
<dbReference type="InterPro" id="IPR036388">
    <property type="entry name" value="WH-like_DNA-bd_sf"/>
</dbReference>
<reference evidence="3 4" key="1">
    <citation type="journal article" date="2016" name="Front. Microbiol.">
        <title>Genomic Resource of Rice Seed Associated Bacteria.</title>
        <authorList>
            <person name="Midha S."/>
            <person name="Bansal K."/>
            <person name="Sharma S."/>
            <person name="Kumar N."/>
            <person name="Patil P.P."/>
            <person name="Chaudhry V."/>
            <person name="Patil P.B."/>
        </authorList>
    </citation>
    <scope>NUCLEOTIDE SEQUENCE [LARGE SCALE GENOMIC DNA]</scope>
    <source>
        <strain evidence="3 4">NS334</strain>
    </source>
</reference>
<gene>
    <name evidence="3" type="ORF">NS334_04895</name>
</gene>
<dbReference type="SUPFAM" id="SSF46894">
    <property type="entry name" value="C-terminal effector domain of the bipartite response regulators"/>
    <property type="match status" value="1"/>
</dbReference>
<feature type="compositionally biased region" description="Polar residues" evidence="1">
    <location>
        <begin position="30"/>
        <end position="43"/>
    </location>
</feature>
<evidence type="ECO:0000313" key="3">
    <source>
        <dbReference type="EMBL" id="KTT74716.1"/>
    </source>
</evidence>
<dbReference type="EMBL" id="LDTB01000010">
    <property type="protein sequence ID" value="KTT74716.1"/>
    <property type="molecule type" value="Genomic_DNA"/>
</dbReference>
<dbReference type="Proteomes" id="UP000074310">
    <property type="component" value="Unassembled WGS sequence"/>
</dbReference>
<dbReference type="PATRIC" id="fig|869719.3.peg.361"/>
<dbReference type="InterPro" id="IPR016032">
    <property type="entry name" value="Sig_transdc_resp-reg_C-effctor"/>
</dbReference>
<evidence type="ECO:0000256" key="1">
    <source>
        <dbReference type="SAM" id="MobiDB-lite"/>
    </source>
</evidence>
<feature type="domain" description="HTH luxR-type" evidence="2">
    <location>
        <begin position="227"/>
        <end position="284"/>
    </location>
</feature>
<dbReference type="Gene3D" id="1.10.10.10">
    <property type="entry name" value="Winged helix-like DNA-binding domain superfamily/Winged helix DNA-binding domain"/>
    <property type="match status" value="1"/>
</dbReference>
<sequence length="298" mass="30452">MPGDEVAAIADALALLLGAAAVNVTWEAAGSQQPPTSFGQPGTSPAHGLASSLTATGGGRCVTGTLSATGGTITIDARFADEGAPEGGGAPVTTADMPPLTRALAAAMDQADVAVLLIDGHARLMFANAAARAILDRGGGLRRVGAHIAAARPTDTLRLHAAIARVVDGASDKEPPVAITRPDRRPLLVAIVASGIACTHPAECAAIVHVVDPEQAPQVSIEPTCRLYGLSPVEARLASLLADGISLAGAAKAMHVRPQTARSYLKQIFLKTDTHRQAELVWLLLRSAVRTPQPNNAA</sequence>
<dbReference type="AlphaFoldDB" id="A0A147I708"/>
<protein>
    <recommendedName>
        <fullName evidence="2">HTH luxR-type domain-containing protein</fullName>
    </recommendedName>
</protein>
<comment type="caution">
    <text evidence="3">The sequence shown here is derived from an EMBL/GenBank/DDBJ whole genome shotgun (WGS) entry which is preliminary data.</text>
</comment>
<evidence type="ECO:0000313" key="4">
    <source>
        <dbReference type="Proteomes" id="UP000074310"/>
    </source>
</evidence>
<dbReference type="InterPro" id="IPR000792">
    <property type="entry name" value="Tscrpt_reg_LuxR_C"/>
</dbReference>
<evidence type="ECO:0000259" key="2">
    <source>
        <dbReference type="SMART" id="SM00421"/>
    </source>
</evidence>
<accession>A0A147I708</accession>
<keyword evidence="4" id="KW-1185">Reference proteome</keyword>
<dbReference type="GO" id="GO:0006355">
    <property type="term" value="P:regulation of DNA-templated transcription"/>
    <property type="evidence" value="ECO:0007669"/>
    <property type="project" value="InterPro"/>
</dbReference>